<evidence type="ECO:0000313" key="4">
    <source>
        <dbReference type="Proteomes" id="UP001525968"/>
    </source>
</evidence>
<dbReference type="RefSeq" id="WP_261500959.1">
    <property type="nucleotide sequence ID" value="NZ_JAODYH010000006.1"/>
</dbReference>
<evidence type="ECO:0000313" key="3">
    <source>
        <dbReference type="EMBL" id="MCT9811709.1"/>
    </source>
</evidence>
<protein>
    <submittedName>
        <fullName evidence="3">Uncharacterized protein</fullName>
    </submittedName>
</protein>
<feature type="chain" id="PRO_5046428708" evidence="2">
    <location>
        <begin position="21"/>
        <end position="56"/>
    </location>
</feature>
<organism evidence="3 4">
    <name type="scientific">Acidovorax bellezanensis</name>
    <dbReference type="NCBI Taxonomy" id="2976702"/>
    <lineage>
        <taxon>Bacteria</taxon>
        <taxon>Pseudomonadati</taxon>
        <taxon>Pseudomonadota</taxon>
        <taxon>Betaproteobacteria</taxon>
        <taxon>Burkholderiales</taxon>
        <taxon>Comamonadaceae</taxon>
        <taxon>Acidovorax</taxon>
    </lineage>
</organism>
<keyword evidence="4" id="KW-1185">Reference proteome</keyword>
<evidence type="ECO:0000256" key="2">
    <source>
        <dbReference type="SAM" id="SignalP"/>
    </source>
</evidence>
<sequence>MLLQRLIPALAYAVASLAVAALTLTLDWHAEQEESRAGAAGQIGTPVAAPTSPGVR</sequence>
<dbReference type="Proteomes" id="UP001525968">
    <property type="component" value="Unassembled WGS sequence"/>
</dbReference>
<feature type="signal peptide" evidence="2">
    <location>
        <begin position="1"/>
        <end position="20"/>
    </location>
</feature>
<evidence type="ECO:0000256" key="1">
    <source>
        <dbReference type="SAM" id="MobiDB-lite"/>
    </source>
</evidence>
<keyword evidence="2" id="KW-0732">Signal</keyword>
<proteinExistence type="predicted"/>
<gene>
    <name evidence="3" type="ORF">N0K08_13745</name>
</gene>
<dbReference type="EMBL" id="JAODYH010000006">
    <property type="protein sequence ID" value="MCT9811709.1"/>
    <property type="molecule type" value="Genomic_DNA"/>
</dbReference>
<comment type="caution">
    <text evidence="3">The sequence shown here is derived from an EMBL/GenBank/DDBJ whole genome shotgun (WGS) entry which is preliminary data.</text>
</comment>
<name>A0ABT2PML5_9BURK</name>
<feature type="region of interest" description="Disordered" evidence="1">
    <location>
        <begin position="35"/>
        <end position="56"/>
    </location>
</feature>
<reference evidence="3 4" key="1">
    <citation type="submission" date="2022-09" db="EMBL/GenBank/DDBJ databases">
        <title>Draft genome of isolate Be4.</title>
        <authorList>
            <person name="Sanchez-Castro I."/>
            <person name="Martinez-Rodriguez P."/>
            <person name="Descostes M."/>
            <person name="Merroun M."/>
        </authorList>
    </citation>
    <scope>NUCLEOTIDE SEQUENCE [LARGE SCALE GENOMIC DNA]</scope>
    <source>
        <strain evidence="3 4">Be4</strain>
    </source>
</reference>
<accession>A0ABT2PML5</accession>